<dbReference type="AlphaFoldDB" id="A0AAD7UVD5"/>
<proteinExistence type="predicted"/>
<comment type="caution">
    <text evidence="1">The sequence shown here is derived from an EMBL/GenBank/DDBJ whole genome shotgun (WGS) entry which is preliminary data.</text>
</comment>
<organism evidence="1 2">
    <name type="scientific">Lichtheimia ornata</name>
    <dbReference type="NCBI Taxonomy" id="688661"/>
    <lineage>
        <taxon>Eukaryota</taxon>
        <taxon>Fungi</taxon>
        <taxon>Fungi incertae sedis</taxon>
        <taxon>Mucoromycota</taxon>
        <taxon>Mucoromycotina</taxon>
        <taxon>Mucoromycetes</taxon>
        <taxon>Mucorales</taxon>
        <taxon>Lichtheimiaceae</taxon>
        <taxon>Lichtheimia</taxon>
    </lineage>
</organism>
<gene>
    <name evidence="1" type="ORF">O0I10_011471</name>
</gene>
<name>A0AAD7UVD5_9FUNG</name>
<dbReference type="Proteomes" id="UP001234581">
    <property type="component" value="Unassembled WGS sequence"/>
</dbReference>
<sequence>MLASASTEPQQLNQCGETGFQIVDQCSNQPCAYEERGPSTSVDGETSVYTSCVAPPDGVDCSKFTDLDECASNQCSFLMWKNAFKKCVNKVPEMPE</sequence>
<dbReference type="RefSeq" id="XP_058337785.1">
    <property type="nucleotide sequence ID" value="XM_058491438.1"/>
</dbReference>
<dbReference type="GeneID" id="83218872"/>
<evidence type="ECO:0000313" key="2">
    <source>
        <dbReference type="Proteomes" id="UP001234581"/>
    </source>
</evidence>
<protein>
    <submittedName>
        <fullName evidence="1">Uncharacterized protein</fullName>
    </submittedName>
</protein>
<evidence type="ECO:0000313" key="1">
    <source>
        <dbReference type="EMBL" id="KAJ8652871.1"/>
    </source>
</evidence>
<keyword evidence="2" id="KW-1185">Reference proteome</keyword>
<accession>A0AAD7UVD5</accession>
<dbReference type="EMBL" id="JARTCD010000091">
    <property type="protein sequence ID" value="KAJ8652871.1"/>
    <property type="molecule type" value="Genomic_DNA"/>
</dbReference>
<reference evidence="1 2" key="1">
    <citation type="submission" date="2023-03" db="EMBL/GenBank/DDBJ databases">
        <title>Genome sequence of Lichtheimia ornata CBS 291.66.</title>
        <authorList>
            <person name="Mohabir J.T."/>
            <person name="Shea T.P."/>
            <person name="Kurbessoian T."/>
            <person name="Berby B."/>
            <person name="Fontaine J."/>
            <person name="Livny J."/>
            <person name="Gnirke A."/>
            <person name="Stajich J.E."/>
            <person name="Cuomo C.A."/>
        </authorList>
    </citation>
    <scope>NUCLEOTIDE SEQUENCE [LARGE SCALE GENOMIC DNA]</scope>
    <source>
        <strain evidence="1">CBS 291.66</strain>
    </source>
</reference>